<sequence length="195" mass="21799">MAVLAHKARAPHDRTLSVHKPSVNLDRGPPIAGAAPSRRGCVKSRRSRSLSGVLYGYPIVFQEPRGILWEDKDEDGEVCVEEEEYEETEVAAALEGAPEASEAPNLALSSQRLVSQAERKFLKMMEQMAQFMGQLTQAVASRDNPRDPKFKTPSMKASDSFYGTQAHKLRGFIRSCQLIFHNDTENSFYDRNKAL</sequence>
<name>A0A9Q3E200_9BASI</name>
<evidence type="ECO:0000256" key="1">
    <source>
        <dbReference type="SAM" id="MobiDB-lite"/>
    </source>
</evidence>
<reference evidence="2" key="1">
    <citation type="submission" date="2021-03" db="EMBL/GenBank/DDBJ databases">
        <title>Draft genome sequence of rust myrtle Austropuccinia psidii MF-1, a brazilian biotype.</title>
        <authorList>
            <person name="Quecine M.C."/>
            <person name="Pachon D.M.R."/>
            <person name="Bonatelli M.L."/>
            <person name="Correr F.H."/>
            <person name="Franceschini L.M."/>
            <person name="Leite T.F."/>
            <person name="Margarido G.R.A."/>
            <person name="Almeida C.A."/>
            <person name="Ferrarezi J.A."/>
            <person name="Labate C.A."/>
        </authorList>
    </citation>
    <scope>NUCLEOTIDE SEQUENCE</scope>
    <source>
        <strain evidence="2">MF-1</strain>
    </source>
</reference>
<proteinExistence type="predicted"/>
<comment type="caution">
    <text evidence="2">The sequence shown here is derived from an EMBL/GenBank/DDBJ whole genome shotgun (WGS) entry which is preliminary data.</text>
</comment>
<feature type="region of interest" description="Disordered" evidence="1">
    <location>
        <begin position="1"/>
        <end position="38"/>
    </location>
</feature>
<dbReference type="EMBL" id="AVOT02022761">
    <property type="protein sequence ID" value="MBW0512373.1"/>
    <property type="molecule type" value="Genomic_DNA"/>
</dbReference>
<accession>A0A9Q3E200</accession>
<evidence type="ECO:0000313" key="2">
    <source>
        <dbReference type="EMBL" id="MBW0512373.1"/>
    </source>
</evidence>
<keyword evidence="3" id="KW-1185">Reference proteome</keyword>
<gene>
    <name evidence="2" type="ORF">O181_052088</name>
</gene>
<protein>
    <submittedName>
        <fullName evidence="2">Uncharacterized protein</fullName>
    </submittedName>
</protein>
<evidence type="ECO:0000313" key="3">
    <source>
        <dbReference type="Proteomes" id="UP000765509"/>
    </source>
</evidence>
<dbReference type="AlphaFoldDB" id="A0A9Q3E200"/>
<dbReference type="Proteomes" id="UP000765509">
    <property type="component" value="Unassembled WGS sequence"/>
</dbReference>
<organism evidence="2 3">
    <name type="scientific">Austropuccinia psidii MF-1</name>
    <dbReference type="NCBI Taxonomy" id="1389203"/>
    <lineage>
        <taxon>Eukaryota</taxon>
        <taxon>Fungi</taxon>
        <taxon>Dikarya</taxon>
        <taxon>Basidiomycota</taxon>
        <taxon>Pucciniomycotina</taxon>
        <taxon>Pucciniomycetes</taxon>
        <taxon>Pucciniales</taxon>
        <taxon>Sphaerophragmiaceae</taxon>
        <taxon>Austropuccinia</taxon>
    </lineage>
</organism>